<keyword evidence="6 9" id="KW-1133">Transmembrane helix</keyword>
<dbReference type="InterPro" id="IPR022357">
    <property type="entry name" value="MIP_CS"/>
</dbReference>
<evidence type="ECO:0000313" key="10">
    <source>
        <dbReference type="EMBL" id="KRN46317.1"/>
    </source>
</evidence>
<comment type="subcellular location">
    <subcellularLocation>
        <location evidence="1">Cell membrane</location>
        <topology evidence="1">Multi-pass membrane protein</topology>
    </subcellularLocation>
</comment>
<evidence type="ECO:0000313" key="11">
    <source>
        <dbReference type="Proteomes" id="UP000051992"/>
    </source>
</evidence>
<dbReference type="PANTHER" id="PTHR19139:SF199">
    <property type="entry name" value="MIP17260P"/>
    <property type="match status" value="1"/>
</dbReference>
<dbReference type="Proteomes" id="UP000051992">
    <property type="component" value="Unassembled WGS sequence"/>
</dbReference>
<feature type="transmembrane region" description="Helical" evidence="9">
    <location>
        <begin position="34"/>
        <end position="55"/>
    </location>
</feature>
<dbReference type="GeneID" id="86898488"/>
<keyword evidence="3 8" id="KW-0813">Transport</keyword>
<gene>
    <name evidence="10" type="ORF">IV50_GL000585</name>
</gene>
<dbReference type="Gene3D" id="1.20.1080.10">
    <property type="entry name" value="Glycerol uptake facilitator protein"/>
    <property type="match status" value="1"/>
</dbReference>
<dbReference type="PATRIC" id="fig|1629.5.peg.590"/>
<dbReference type="EMBL" id="JQBM01000002">
    <property type="protein sequence ID" value="KRN46317.1"/>
    <property type="molecule type" value="Genomic_DNA"/>
</dbReference>
<organism evidence="10 11">
    <name type="scientific">Weissella viridescens</name>
    <name type="common">Lactobacillus viridescens</name>
    <dbReference type="NCBI Taxonomy" id="1629"/>
    <lineage>
        <taxon>Bacteria</taxon>
        <taxon>Bacillati</taxon>
        <taxon>Bacillota</taxon>
        <taxon>Bacilli</taxon>
        <taxon>Lactobacillales</taxon>
        <taxon>Lactobacillaceae</taxon>
        <taxon>Weissella</taxon>
    </lineage>
</organism>
<feature type="transmembrane region" description="Helical" evidence="9">
    <location>
        <begin position="121"/>
        <end position="146"/>
    </location>
</feature>
<name>A0A0R2H9Y0_WEIVI</name>
<evidence type="ECO:0000256" key="4">
    <source>
        <dbReference type="ARBA" id="ARBA00022475"/>
    </source>
</evidence>
<dbReference type="InterPro" id="IPR034294">
    <property type="entry name" value="Aquaporin_transptr"/>
</dbReference>
<comment type="caution">
    <text evidence="10">The sequence shown here is derived from an EMBL/GenBank/DDBJ whole genome shotgun (WGS) entry which is preliminary data.</text>
</comment>
<dbReference type="PANTHER" id="PTHR19139">
    <property type="entry name" value="AQUAPORIN TRANSPORTER"/>
    <property type="match status" value="1"/>
</dbReference>
<accession>A0A0R2H9Y0</accession>
<feature type="transmembrane region" description="Helical" evidence="9">
    <location>
        <begin position="7"/>
        <end position="28"/>
    </location>
</feature>
<keyword evidence="5 8" id="KW-0812">Transmembrane</keyword>
<dbReference type="OrthoDB" id="9807293at2"/>
<evidence type="ECO:0000256" key="1">
    <source>
        <dbReference type="ARBA" id="ARBA00004651"/>
    </source>
</evidence>
<evidence type="ECO:0000256" key="5">
    <source>
        <dbReference type="ARBA" id="ARBA00022692"/>
    </source>
</evidence>
<evidence type="ECO:0000256" key="2">
    <source>
        <dbReference type="ARBA" id="ARBA00006175"/>
    </source>
</evidence>
<dbReference type="PROSITE" id="PS00221">
    <property type="entry name" value="MIP"/>
    <property type="match status" value="1"/>
</dbReference>
<keyword evidence="7 9" id="KW-0472">Membrane</keyword>
<comment type="similarity">
    <text evidence="2 8">Belongs to the MIP/aquaporin (TC 1.A.8) family.</text>
</comment>
<dbReference type="AlphaFoldDB" id="A0A0R2H9Y0"/>
<keyword evidence="11" id="KW-1185">Reference proteome</keyword>
<evidence type="ECO:0000256" key="8">
    <source>
        <dbReference type="RuleBase" id="RU000477"/>
    </source>
</evidence>
<reference evidence="10 11" key="1">
    <citation type="journal article" date="2015" name="Genome Announc.">
        <title>Expanding the biotechnology potential of lactobacilli through comparative genomics of 213 strains and associated genera.</title>
        <authorList>
            <person name="Sun Z."/>
            <person name="Harris H.M."/>
            <person name="McCann A."/>
            <person name="Guo C."/>
            <person name="Argimon S."/>
            <person name="Zhang W."/>
            <person name="Yang X."/>
            <person name="Jeffery I.B."/>
            <person name="Cooney J.C."/>
            <person name="Kagawa T.F."/>
            <person name="Liu W."/>
            <person name="Song Y."/>
            <person name="Salvetti E."/>
            <person name="Wrobel A."/>
            <person name="Rasinkangas P."/>
            <person name="Parkhill J."/>
            <person name="Rea M.C."/>
            <person name="O'Sullivan O."/>
            <person name="Ritari J."/>
            <person name="Douillard F.P."/>
            <person name="Paul Ross R."/>
            <person name="Yang R."/>
            <person name="Briner A.E."/>
            <person name="Felis G.E."/>
            <person name="de Vos W.M."/>
            <person name="Barrangou R."/>
            <person name="Klaenhammer T.R."/>
            <person name="Caufield P.W."/>
            <person name="Cui Y."/>
            <person name="Zhang H."/>
            <person name="O'Toole P.W."/>
        </authorList>
    </citation>
    <scope>NUCLEOTIDE SEQUENCE [LARGE SCALE GENOMIC DNA]</scope>
    <source>
        <strain evidence="10 11">DSM 20410</strain>
    </source>
</reference>
<evidence type="ECO:0000256" key="7">
    <source>
        <dbReference type="ARBA" id="ARBA00023136"/>
    </source>
</evidence>
<feature type="transmembrane region" description="Helical" evidence="9">
    <location>
        <begin position="202"/>
        <end position="227"/>
    </location>
</feature>
<keyword evidence="4" id="KW-1003">Cell membrane</keyword>
<dbReference type="RefSeq" id="WP_072152740.1">
    <property type="nucleotide sequence ID" value="NZ_BJLU01000007.1"/>
</dbReference>
<dbReference type="InterPro" id="IPR023271">
    <property type="entry name" value="Aquaporin-like"/>
</dbReference>
<dbReference type="GO" id="GO:0015250">
    <property type="term" value="F:water channel activity"/>
    <property type="evidence" value="ECO:0007669"/>
    <property type="project" value="TreeGrafter"/>
</dbReference>
<protein>
    <submittedName>
        <fullName evidence="10">Aquaporin Z</fullName>
    </submittedName>
</protein>
<evidence type="ECO:0000256" key="9">
    <source>
        <dbReference type="SAM" id="Phobius"/>
    </source>
</evidence>
<sequence length="232" mass="23841">MEKARLYLAEFIGTLMLVAVGTGVVVFVGVQTGALPVAVAFGLAAIMAVYTFGNVSGAHLNPAVSLAMAINKRLSWINFLGYVVAQILGGIAGSAVVFGFMKAFGAKHAAIQQIGFGQTVYQTPVSFMGATMIEMFLTFVFVLVIMMVSSKKHGAGKLAPLVIGFALTALVLLGISATGASLNPARSFGPALFAMFFGSATAMSQIGVYLIGPLVGGALAAVVAKFFGSEEA</sequence>
<dbReference type="InterPro" id="IPR000425">
    <property type="entry name" value="MIP"/>
</dbReference>
<proteinExistence type="inferred from homology"/>
<evidence type="ECO:0000256" key="6">
    <source>
        <dbReference type="ARBA" id="ARBA00022989"/>
    </source>
</evidence>
<evidence type="ECO:0000256" key="3">
    <source>
        <dbReference type="ARBA" id="ARBA00022448"/>
    </source>
</evidence>
<dbReference type="PRINTS" id="PR00783">
    <property type="entry name" value="MINTRINSICP"/>
</dbReference>
<feature type="transmembrane region" description="Helical" evidence="9">
    <location>
        <begin position="158"/>
        <end position="182"/>
    </location>
</feature>
<dbReference type="GO" id="GO:0005886">
    <property type="term" value="C:plasma membrane"/>
    <property type="evidence" value="ECO:0007669"/>
    <property type="project" value="UniProtKB-SubCell"/>
</dbReference>
<dbReference type="SUPFAM" id="SSF81338">
    <property type="entry name" value="Aquaporin-like"/>
    <property type="match status" value="1"/>
</dbReference>
<feature type="transmembrane region" description="Helical" evidence="9">
    <location>
        <begin position="76"/>
        <end position="101"/>
    </location>
</feature>
<dbReference type="Pfam" id="PF00230">
    <property type="entry name" value="MIP"/>
    <property type="match status" value="1"/>
</dbReference>